<dbReference type="PATRIC" id="fig|859350.6.peg.1219"/>
<accession>I3D224</accession>
<sequence length="49" mass="5365">MVVGNLPKNPIPFLVADRQKSLELLRYSGVHRQSSPIGLMGNANSTPNF</sequence>
<organism evidence="1 2">
    <name type="scientific">Candidatus Nitrosopumilus salarius BD31</name>
    <dbReference type="NCBI Taxonomy" id="859350"/>
    <lineage>
        <taxon>Archaea</taxon>
        <taxon>Nitrososphaerota</taxon>
        <taxon>Nitrososphaeria</taxon>
        <taxon>Nitrosopumilales</taxon>
        <taxon>Nitrosopumilaceae</taxon>
        <taxon>Nitrosopumilus</taxon>
    </lineage>
</organism>
<protein>
    <submittedName>
        <fullName evidence="1">Uncharacterized protein</fullName>
    </submittedName>
</protein>
<evidence type="ECO:0000313" key="2">
    <source>
        <dbReference type="Proteomes" id="UP000003423"/>
    </source>
</evidence>
<name>I3D224_9ARCH</name>
<evidence type="ECO:0000313" key="1">
    <source>
        <dbReference type="EMBL" id="EIJ65767.1"/>
    </source>
</evidence>
<proteinExistence type="predicted"/>
<dbReference type="AlphaFoldDB" id="I3D224"/>
<keyword evidence="2" id="KW-1185">Reference proteome</keyword>
<comment type="caution">
    <text evidence="1">The sequence shown here is derived from an EMBL/GenBank/DDBJ whole genome shotgun (WGS) entry which is preliminary data.</text>
</comment>
<gene>
    <name evidence="1" type="ORF">BD31_I0840</name>
</gene>
<reference evidence="1 2" key="1">
    <citation type="journal article" date="2012" name="J. Bacteriol.">
        <title>Genome sequence of "Candidatus Nitrosopumilus salaria" BD31, an ammonia-oxidizing archaeon from the San Francisco Bay estuary.</title>
        <authorList>
            <person name="Mosier A.C."/>
            <person name="Allen E.E."/>
            <person name="Kim M."/>
            <person name="Ferriera S."/>
            <person name="Francis C.A."/>
        </authorList>
    </citation>
    <scope>NUCLEOTIDE SEQUENCE [LARGE SCALE GENOMIC DNA]</scope>
    <source>
        <strain evidence="1 2">BD31</strain>
    </source>
</reference>
<dbReference type="RefSeq" id="WP_008299772.1">
    <property type="nucleotide sequence ID" value="NZ_AEXL02000098.1"/>
</dbReference>
<dbReference type="Proteomes" id="UP000003423">
    <property type="component" value="Unassembled WGS sequence"/>
</dbReference>
<dbReference type="EMBL" id="AEXL02000098">
    <property type="protein sequence ID" value="EIJ65767.1"/>
    <property type="molecule type" value="Genomic_DNA"/>
</dbReference>